<dbReference type="EMBL" id="BA000038">
    <property type="protein sequence ID" value="BAC96319.1"/>
    <property type="molecule type" value="Genomic_DNA"/>
</dbReference>
<evidence type="ECO:0000313" key="2">
    <source>
        <dbReference type="Proteomes" id="UP000002675"/>
    </source>
</evidence>
<dbReference type="HOGENOM" id="CLU_3174734_0_0_6"/>
<accession>Q7MFM7</accession>
<sequence>MSKSLHWCLSIEQIWPIEALFFGAEKSRIFFYGPKLFLHRRQFSDLF</sequence>
<evidence type="ECO:0000313" key="1">
    <source>
        <dbReference type="EMBL" id="BAC96319.1"/>
    </source>
</evidence>
<organism evidence="1 2">
    <name type="scientific">Vibrio vulnificus (strain YJ016)</name>
    <dbReference type="NCBI Taxonomy" id="196600"/>
    <lineage>
        <taxon>Bacteria</taxon>
        <taxon>Pseudomonadati</taxon>
        <taxon>Pseudomonadota</taxon>
        <taxon>Gammaproteobacteria</taxon>
        <taxon>Vibrionales</taxon>
        <taxon>Vibrionaceae</taxon>
        <taxon>Vibrio</taxon>
    </lineage>
</organism>
<proteinExistence type="predicted"/>
<gene>
    <name evidence="1" type="ordered locus">VVA0292</name>
</gene>
<dbReference type="Proteomes" id="UP000002675">
    <property type="component" value="Chromosome II"/>
</dbReference>
<reference evidence="1 2" key="1">
    <citation type="journal article" date="2003" name="Genome Res.">
        <title>Comparative genome analysis of Vibrio vulnificus, a marine pathogen.</title>
        <authorList>
            <person name="Chen C.Y."/>
            <person name="Wu K.M."/>
            <person name="Chang Y.C."/>
            <person name="Chang C.H."/>
            <person name="Tsai H.C."/>
            <person name="Liao T.L."/>
            <person name="Liu Y.M."/>
            <person name="Chen H.J."/>
            <person name="Shen A.B."/>
            <person name="Li J.C."/>
            <person name="Su T.L."/>
            <person name="Shao C.P."/>
            <person name="Lee C.T."/>
            <person name="Hor L.I."/>
            <person name="Tsai S.F."/>
        </authorList>
    </citation>
    <scope>NUCLEOTIDE SEQUENCE [LARGE SCALE GENOMIC DNA]</scope>
    <source>
        <strain evidence="1 2">YJ016</strain>
    </source>
</reference>
<protein>
    <submittedName>
        <fullName evidence="1">Uncharacterized protein</fullName>
    </submittedName>
</protein>
<name>Q7MFM7_VIBVY</name>
<dbReference type="KEGG" id="vvy:VVA0292"/>
<dbReference type="AlphaFoldDB" id="Q7MFM7"/>